<dbReference type="InParanoid" id="A0A067MIU9"/>
<dbReference type="EMBL" id="KL198032">
    <property type="protein sequence ID" value="KDQ15454.1"/>
    <property type="molecule type" value="Genomic_DNA"/>
</dbReference>
<protein>
    <submittedName>
        <fullName evidence="1">Uncharacterized protein</fullName>
    </submittedName>
</protein>
<organism evidence="1 2">
    <name type="scientific">Botryobasidium botryosum (strain FD-172 SS1)</name>
    <dbReference type="NCBI Taxonomy" id="930990"/>
    <lineage>
        <taxon>Eukaryota</taxon>
        <taxon>Fungi</taxon>
        <taxon>Dikarya</taxon>
        <taxon>Basidiomycota</taxon>
        <taxon>Agaricomycotina</taxon>
        <taxon>Agaricomycetes</taxon>
        <taxon>Cantharellales</taxon>
        <taxon>Botryobasidiaceae</taxon>
        <taxon>Botryobasidium</taxon>
    </lineage>
</organism>
<dbReference type="AlphaFoldDB" id="A0A067MIU9"/>
<evidence type="ECO:0000313" key="2">
    <source>
        <dbReference type="Proteomes" id="UP000027195"/>
    </source>
</evidence>
<keyword evidence="2" id="KW-1185">Reference proteome</keyword>
<evidence type="ECO:0000313" key="1">
    <source>
        <dbReference type="EMBL" id="KDQ15454.1"/>
    </source>
</evidence>
<gene>
    <name evidence="1" type="ORF">BOTBODRAFT_31781</name>
</gene>
<sequence>MSYPPDCQDIQKFIEMRASTSGVLQIRLISFDCLRDHNSSKDRELEKEWYSARVEVALWKFKHQPWGASREIEAY</sequence>
<accession>A0A067MIU9</accession>
<dbReference type="HOGENOM" id="CLU_199917_0_0_1"/>
<proteinExistence type="predicted"/>
<reference evidence="2" key="1">
    <citation type="journal article" date="2014" name="Proc. Natl. Acad. Sci. U.S.A.">
        <title>Extensive sampling of basidiomycete genomes demonstrates inadequacy of the white-rot/brown-rot paradigm for wood decay fungi.</title>
        <authorList>
            <person name="Riley R."/>
            <person name="Salamov A.A."/>
            <person name="Brown D.W."/>
            <person name="Nagy L.G."/>
            <person name="Floudas D."/>
            <person name="Held B.W."/>
            <person name="Levasseur A."/>
            <person name="Lombard V."/>
            <person name="Morin E."/>
            <person name="Otillar R."/>
            <person name="Lindquist E.A."/>
            <person name="Sun H."/>
            <person name="LaButti K.M."/>
            <person name="Schmutz J."/>
            <person name="Jabbour D."/>
            <person name="Luo H."/>
            <person name="Baker S.E."/>
            <person name="Pisabarro A.G."/>
            <person name="Walton J.D."/>
            <person name="Blanchette R.A."/>
            <person name="Henrissat B."/>
            <person name="Martin F."/>
            <person name="Cullen D."/>
            <person name="Hibbett D.S."/>
            <person name="Grigoriev I.V."/>
        </authorList>
    </citation>
    <scope>NUCLEOTIDE SEQUENCE [LARGE SCALE GENOMIC DNA]</scope>
    <source>
        <strain evidence="2">FD-172 SS1</strain>
    </source>
</reference>
<name>A0A067MIU9_BOTB1</name>
<dbReference type="Proteomes" id="UP000027195">
    <property type="component" value="Unassembled WGS sequence"/>
</dbReference>